<sequence length="81" mass="8820">MANLLGFGGRGGGAVAAVMLVVVCGGGRIPYGWCLGRQVFARYESWLLFFSSGAGISFLFMFTNVLLFACCCLCFARWWFA</sequence>
<reference evidence="1" key="1">
    <citation type="submission" date="2022-02" db="EMBL/GenBank/DDBJ databases">
        <title>Plant Genome Project.</title>
        <authorList>
            <person name="Zhang R.-G."/>
        </authorList>
    </citation>
    <scope>NUCLEOTIDE SEQUENCE</scope>
    <source>
        <strain evidence="1">AT1</strain>
    </source>
</reference>
<protein>
    <submittedName>
        <fullName evidence="1">Uncharacterized protein</fullName>
    </submittedName>
</protein>
<keyword evidence="2" id="KW-1185">Reference proteome</keyword>
<gene>
    <name evidence="1" type="ORF">RHMOL_Rhmol07G0152300</name>
</gene>
<accession>A0ACC0N0L4</accession>
<evidence type="ECO:0000313" key="2">
    <source>
        <dbReference type="Proteomes" id="UP001062846"/>
    </source>
</evidence>
<evidence type="ECO:0000313" key="1">
    <source>
        <dbReference type="EMBL" id="KAI8546862.1"/>
    </source>
</evidence>
<organism evidence="1 2">
    <name type="scientific">Rhododendron molle</name>
    <name type="common">Chinese azalea</name>
    <name type="synonym">Azalea mollis</name>
    <dbReference type="NCBI Taxonomy" id="49168"/>
    <lineage>
        <taxon>Eukaryota</taxon>
        <taxon>Viridiplantae</taxon>
        <taxon>Streptophyta</taxon>
        <taxon>Embryophyta</taxon>
        <taxon>Tracheophyta</taxon>
        <taxon>Spermatophyta</taxon>
        <taxon>Magnoliopsida</taxon>
        <taxon>eudicotyledons</taxon>
        <taxon>Gunneridae</taxon>
        <taxon>Pentapetalae</taxon>
        <taxon>asterids</taxon>
        <taxon>Ericales</taxon>
        <taxon>Ericaceae</taxon>
        <taxon>Ericoideae</taxon>
        <taxon>Rhodoreae</taxon>
        <taxon>Rhododendron</taxon>
    </lineage>
</organism>
<dbReference type="EMBL" id="CM046394">
    <property type="protein sequence ID" value="KAI8546862.1"/>
    <property type="molecule type" value="Genomic_DNA"/>
</dbReference>
<comment type="caution">
    <text evidence="1">The sequence shown here is derived from an EMBL/GenBank/DDBJ whole genome shotgun (WGS) entry which is preliminary data.</text>
</comment>
<proteinExistence type="predicted"/>
<name>A0ACC0N0L4_RHOML</name>
<dbReference type="Proteomes" id="UP001062846">
    <property type="component" value="Chromosome 7"/>
</dbReference>